<dbReference type="Proteomes" id="UP001058098">
    <property type="component" value="Chromosome"/>
</dbReference>
<gene>
    <name evidence="1" type="ORF">IHQ72_29785</name>
</gene>
<sequence>MEGRVTRADPIAYPPRGLSRDEAARYIGVGATKFDEMVKDGRMPKPKRLDGRTVWDRVAVDLAFTDIPEDGHKNFFDGLYSVK</sequence>
<reference evidence="1" key="1">
    <citation type="submission" date="2020-09" db="EMBL/GenBank/DDBJ databases">
        <title>Rhizobia associated with sainfoin plants.</title>
        <authorList>
            <person name="Asharfi S."/>
            <person name="Kuzmanovic N."/>
            <person name="Bunk B."/>
            <person name="Sproeer C."/>
            <person name="Becker M."/>
            <person name="Thuenen T."/>
        </authorList>
    </citation>
    <scope>NUCLEOTIDE SEQUENCE</scope>
    <source>
        <strain evidence="1">OM4</strain>
    </source>
</reference>
<protein>
    <recommendedName>
        <fullName evidence="3">Transcriptional regulator</fullName>
    </recommendedName>
</protein>
<proteinExistence type="predicted"/>
<name>A0ABY5QX47_9HYPH</name>
<organism evidence="1 2">
    <name type="scientific">Mesorhizobium onobrychidis</name>
    <dbReference type="NCBI Taxonomy" id="2775404"/>
    <lineage>
        <taxon>Bacteria</taxon>
        <taxon>Pseudomonadati</taxon>
        <taxon>Pseudomonadota</taxon>
        <taxon>Alphaproteobacteria</taxon>
        <taxon>Hyphomicrobiales</taxon>
        <taxon>Phyllobacteriaceae</taxon>
        <taxon>Mesorhizobium</taxon>
    </lineage>
</organism>
<evidence type="ECO:0008006" key="3">
    <source>
        <dbReference type="Google" id="ProtNLM"/>
    </source>
</evidence>
<evidence type="ECO:0000313" key="2">
    <source>
        <dbReference type="Proteomes" id="UP001058098"/>
    </source>
</evidence>
<accession>A0ABY5QX47</accession>
<dbReference type="EMBL" id="CP062229">
    <property type="protein sequence ID" value="UVC14759.1"/>
    <property type="molecule type" value="Genomic_DNA"/>
</dbReference>
<keyword evidence="2" id="KW-1185">Reference proteome</keyword>
<evidence type="ECO:0000313" key="1">
    <source>
        <dbReference type="EMBL" id="UVC14759.1"/>
    </source>
</evidence>